<dbReference type="InterPro" id="IPR035472">
    <property type="entry name" value="RpiR-like_SIS"/>
</dbReference>
<dbReference type="Proteomes" id="UP000661649">
    <property type="component" value="Unassembled WGS sequence"/>
</dbReference>
<dbReference type="InterPro" id="IPR000281">
    <property type="entry name" value="HTH_RpiR"/>
</dbReference>
<evidence type="ECO:0000259" key="5">
    <source>
        <dbReference type="PROSITE" id="PS51464"/>
    </source>
</evidence>
<evidence type="ECO:0000259" key="4">
    <source>
        <dbReference type="PROSITE" id="PS51071"/>
    </source>
</evidence>
<dbReference type="EMBL" id="JACRTP010000007">
    <property type="protein sequence ID" value="MBC8629719.1"/>
    <property type="molecule type" value="Genomic_DNA"/>
</dbReference>
<keyword evidence="3" id="KW-0804">Transcription</keyword>
<dbReference type="Pfam" id="PF01418">
    <property type="entry name" value="HTH_6"/>
    <property type="match status" value="1"/>
</dbReference>
<organism evidence="6 7">
    <name type="scientific">Blautia stercoris</name>
    <dbReference type="NCBI Taxonomy" id="871664"/>
    <lineage>
        <taxon>Bacteria</taxon>
        <taxon>Bacillati</taxon>
        <taxon>Bacillota</taxon>
        <taxon>Clostridia</taxon>
        <taxon>Lachnospirales</taxon>
        <taxon>Lachnospiraceae</taxon>
        <taxon>Blautia</taxon>
    </lineage>
</organism>
<dbReference type="InterPro" id="IPR036388">
    <property type="entry name" value="WH-like_DNA-bd_sf"/>
</dbReference>
<feature type="domain" description="SIS" evidence="5">
    <location>
        <begin position="129"/>
        <end position="268"/>
    </location>
</feature>
<comment type="caution">
    <text evidence="6">The sequence shown here is derived from an EMBL/GenBank/DDBJ whole genome shotgun (WGS) entry which is preliminary data.</text>
</comment>
<dbReference type="SUPFAM" id="SSF53697">
    <property type="entry name" value="SIS domain"/>
    <property type="match status" value="1"/>
</dbReference>
<feature type="domain" description="HTH rpiR-type" evidence="4">
    <location>
        <begin position="1"/>
        <end position="77"/>
    </location>
</feature>
<evidence type="ECO:0000313" key="7">
    <source>
        <dbReference type="Proteomes" id="UP000661649"/>
    </source>
</evidence>
<dbReference type="InterPro" id="IPR047640">
    <property type="entry name" value="RpiR-like"/>
</dbReference>
<evidence type="ECO:0000256" key="1">
    <source>
        <dbReference type="ARBA" id="ARBA00023015"/>
    </source>
</evidence>
<dbReference type="InterPro" id="IPR009057">
    <property type="entry name" value="Homeodomain-like_sf"/>
</dbReference>
<protein>
    <submittedName>
        <fullName evidence="6">MurR/RpiR family transcriptional regulator</fullName>
    </submittedName>
</protein>
<proteinExistence type="predicted"/>
<dbReference type="Gene3D" id="1.10.10.10">
    <property type="entry name" value="Winged helix-like DNA-binding domain superfamily/Winged helix DNA-binding domain"/>
    <property type="match status" value="1"/>
</dbReference>
<keyword evidence="7" id="KW-1185">Reference proteome</keyword>
<dbReference type="CDD" id="cd05013">
    <property type="entry name" value="SIS_RpiR"/>
    <property type="match status" value="1"/>
</dbReference>
<keyword evidence="2" id="KW-0238">DNA-binding</keyword>
<dbReference type="RefSeq" id="WP_187559166.1">
    <property type="nucleotide sequence ID" value="NZ_JACRTP010000007.1"/>
</dbReference>
<dbReference type="PANTHER" id="PTHR30514">
    <property type="entry name" value="GLUCOKINASE"/>
    <property type="match status" value="1"/>
</dbReference>
<evidence type="ECO:0000256" key="2">
    <source>
        <dbReference type="ARBA" id="ARBA00023125"/>
    </source>
</evidence>
<dbReference type="InterPro" id="IPR046348">
    <property type="entry name" value="SIS_dom_sf"/>
</dbReference>
<dbReference type="Gene3D" id="3.40.50.10490">
    <property type="entry name" value="Glucose-6-phosphate isomerase like protein, domain 1"/>
    <property type="match status" value="1"/>
</dbReference>
<name>A0ABR7PE61_9FIRM</name>
<evidence type="ECO:0000313" key="6">
    <source>
        <dbReference type="EMBL" id="MBC8629719.1"/>
    </source>
</evidence>
<keyword evidence="1" id="KW-0805">Transcription regulation</keyword>
<dbReference type="SUPFAM" id="SSF46689">
    <property type="entry name" value="Homeodomain-like"/>
    <property type="match status" value="1"/>
</dbReference>
<dbReference type="Pfam" id="PF01380">
    <property type="entry name" value="SIS"/>
    <property type="match status" value="1"/>
</dbReference>
<dbReference type="InterPro" id="IPR001347">
    <property type="entry name" value="SIS_dom"/>
</dbReference>
<reference evidence="6 7" key="1">
    <citation type="submission" date="2020-08" db="EMBL/GenBank/DDBJ databases">
        <title>Genome public.</title>
        <authorList>
            <person name="Liu C."/>
            <person name="Sun Q."/>
        </authorList>
    </citation>
    <scope>NUCLEOTIDE SEQUENCE [LARGE SCALE GENOMIC DNA]</scope>
    <source>
        <strain evidence="6 7">3_YM_SP_D4_24.mj</strain>
    </source>
</reference>
<sequence>MDILEHIQELYPNLTKKQKSIADYLTANPEEISYITLAQLSQQTQVSELTLLRFCQKLGCSTFVGLKEQFRDYTQRMIRIASSSSYFIPELETGEAPERERILLKICNHEASAFSGFISDLPFDSIIAASDEIRRSNRIFIFAHDISKVPGEFLKSRLLILYFNAILIDLSDLEQTQKTLRQLTKGDLVIFFSFPRYYFPIGNIAKKASEAGVPILTITDSDASPAACYSNLLLICPTSTELFYNSMTIPIAMLNILASCLVIDIISPAERQSFIDTLSS</sequence>
<evidence type="ECO:0000256" key="3">
    <source>
        <dbReference type="ARBA" id="ARBA00023163"/>
    </source>
</evidence>
<dbReference type="PROSITE" id="PS51071">
    <property type="entry name" value="HTH_RPIR"/>
    <property type="match status" value="1"/>
</dbReference>
<accession>A0ABR7PE61</accession>
<dbReference type="PROSITE" id="PS51464">
    <property type="entry name" value="SIS"/>
    <property type="match status" value="1"/>
</dbReference>
<gene>
    <name evidence="6" type="ORF">H8712_14080</name>
</gene>